<evidence type="ECO:0000256" key="2">
    <source>
        <dbReference type="PROSITE-ProRule" id="PRU00504"/>
    </source>
</evidence>
<dbReference type="SUPFAM" id="SSF101898">
    <property type="entry name" value="NHL repeat"/>
    <property type="match status" value="1"/>
</dbReference>
<dbReference type="Proteomes" id="UP000677228">
    <property type="component" value="Unassembled WGS sequence"/>
</dbReference>
<protein>
    <recommendedName>
        <fullName evidence="6">NHL repeat containing protein</fullName>
    </recommendedName>
</protein>
<evidence type="ECO:0000313" key="4">
    <source>
        <dbReference type="EMBL" id="CAF3769735.1"/>
    </source>
</evidence>
<comment type="caution">
    <text evidence="4">The sequence shown here is derived from an EMBL/GenBank/DDBJ whole genome shotgun (WGS) entry which is preliminary data.</text>
</comment>
<reference evidence="4" key="1">
    <citation type="submission" date="2021-02" db="EMBL/GenBank/DDBJ databases">
        <authorList>
            <person name="Nowell W R."/>
        </authorList>
    </citation>
    <scope>NUCLEOTIDE SEQUENCE</scope>
</reference>
<dbReference type="PANTHER" id="PTHR24104:SF25">
    <property type="entry name" value="PROTEIN LIN-41"/>
    <property type="match status" value="1"/>
</dbReference>
<dbReference type="Pfam" id="PF01436">
    <property type="entry name" value="NHL"/>
    <property type="match status" value="1"/>
</dbReference>
<dbReference type="InterPro" id="IPR001258">
    <property type="entry name" value="NHL_repeat"/>
</dbReference>
<dbReference type="InterPro" id="IPR011042">
    <property type="entry name" value="6-blade_b-propeller_TolB-like"/>
</dbReference>
<organism evidence="4 5">
    <name type="scientific">Didymodactylos carnosus</name>
    <dbReference type="NCBI Taxonomy" id="1234261"/>
    <lineage>
        <taxon>Eukaryota</taxon>
        <taxon>Metazoa</taxon>
        <taxon>Spiralia</taxon>
        <taxon>Gnathifera</taxon>
        <taxon>Rotifera</taxon>
        <taxon>Eurotatoria</taxon>
        <taxon>Bdelloidea</taxon>
        <taxon>Philodinida</taxon>
        <taxon>Philodinidae</taxon>
        <taxon>Didymodactylos</taxon>
    </lineage>
</organism>
<dbReference type="EMBL" id="CAJOBA010006325">
    <property type="protein sequence ID" value="CAF3769735.1"/>
    <property type="molecule type" value="Genomic_DNA"/>
</dbReference>
<sequence>MSLLGNGIANTLTQFGASYSIYVDVNMTVYISDYSYHRVVKWVSGAPNCTVVAGGNGAGSSLTQLYYPFGITVDPTTGNVYVADSTNHRIQRWSPGASQGVMVAGQTSVSGTGSNQLSSPRQVQLDTQGYLYILDYGNYRIQRWAPNAVYGVTVLAIAYGAGTNQWYYPYGMKLDQLGNLYVVDGYTSRVQKYTLSCGK</sequence>
<dbReference type="Proteomes" id="UP000682733">
    <property type="component" value="Unassembled WGS sequence"/>
</dbReference>
<dbReference type="PANTHER" id="PTHR24104">
    <property type="entry name" value="E3 UBIQUITIN-PROTEIN LIGASE NHLRC1-RELATED"/>
    <property type="match status" value="1"/>
</dbReference>
<evidence type="ECO:0000256" key="1">
    <source>
        <dbReference type="ARBA" id="ARBA00022737"/>
    </source>
</evidence>
<name>A0A8S2IUQ2_9BILA</name>
<dbReference type="GO" id="GO:0008270">
    <property type="term" value="F:zinc ion binding"/>
    <property type="evidence" value="ECO:0007669"/>
    <property type="project" value="UniProtKB-KW"/>
</dbReference>
<evidence type="ECO:0008006" key="6">
    <source>
        <dbReference type="Google" id="ProtNLM"/>
    </source>
</evidence>
<feature type="repeat" description="NHL" evidence="2">
    <location>
        <begin position="59"/>
        <end position="96"/>
    </location>
</feature>
<keyword evidence="1" id="KW-0677">Repeat</keyword>
<dbReference type="CDD" id="cd05819">
    <property type="entry name" value="NHL"/>
    <property type="match status" value="1"/>
</dbReference>
<evidence type="ECO:0000313" key="5">
    <source>
        <dbReference type="Proteomes" id="UP000682733"/>
    </source>
</evidence>
<dbReference type="EMBL" id="CAJNOK010006315">
    <property type="protein sequence ID" value="CAF1000183.1"/>
    <property type="molecule type" value="Genomic_DNA"/>
</dbReference>
<dbReference type="Gene3D" id="2.120.10.30">
    <property type="entry name" value="TolB, C-terminal domain"/>
    <property type="match status" value="2"/>
</dbReference>
<dbReference type="AlphaFoldDB" id="A0A8S2IUQ2"/>
<proteinExistence type="predicted"/>
<dbReference type="PROSITE" id="PS51125">
    <property type="entry name" value="NHL"/>
    <property type="match status" value="1"/>
</dbReference>
<evidence type="ECO:0000313" key="3">
    <source>
        <dbReference type="EMBL" id="CAF1000183.1"/>
    </source>
</evidence>
<accession>A0A8S2IUQ2</accession>
<dbReference type="InterPro" id="IPR050952">
    <property type="entry name" value="TRIM-NHL_E3_ligases"/>
</dbReference>
<gene>
    <name evidence="3" type="ORF">OVA965_LOCUS14520</name>
    <name evidence="4" type="ORF">TMI583_LOCUS14527</name>
</gene>